<dbReference type="CDD" id="cd18079">
    <property type="entry name" value="S-AdoMet_synt"/>
    <property type="match status" value="1"/>
</dbReference>
<evidence type="ECO:0000313" key="17">
    <source>
        <dbReference type="Proteomes" id="UP000248555"/>
    </source>
</evidence>
<keyword evidence="4 10" id="KW-0808">Transferase</keyword>
<reference evidence="16 17" key="1">
    <citation type="submission" date="2018-06" db="EMBL/GenBank/DDBJ databases">
        <title>Genomic Encyclopedia of Type Strains, Phase III (KMG-III): the genomes of soil and plant-associated and newly described type strains.</title>
        <authorList>
            <person name="Whitman W."/>
        </authorList>
    </citation>
    <scope>NUCLEOTIDE SEQUENCE [LARGE SCALE GENOMIC DNA]</scope>
    <source>
        <strain evidence="16 17">CGMCC 1.8979</strain>
    </source>
</reference>
<evidence type="ECO:0000256" key="2">
    <source>
        <dbReference type="ARBA" id="ARBA00009685"/>
    </source>
</evidence>
<keyword evidence="6 10" id="KW-0547">Nucleotide-binding</keyword>
<feature type="binding site" description="in other chain" evidence="10">
    <location>
        <position position="101"/>
    </location>
    <ligand>
        <name>L-methionine</name>
        <dbReference type="ChEBI" id="CHEBI:57844"/>
        <note>ligand shared between two neighboring subunits</note>
    </ligand>
</feature>
<feature type="binding site" description="in other chain" evidence="10">
    <location>
        <begin position="259"/>
        <end position="260"/>
    </location>
    <ligand>
        <name>ATP</name>
        <dbReference type="ChEBI" id="CHEBI:30616"/>
        <note>ligand shared between two neighboring subunits</note>
    </ligand>
</feature>
<dbReference type="Proteomes" id="UP000248555">
    <property type="component" value="Unassembled WGS sequence"/>
</dbReference>
<dbReference type="Pfam" id="PF02772">
    <property type="entry name" value="S-AdoMet_synt_M"/>
    <property type="match status" value="1"/>
</dbReference>
<dbReference type="SUPFAM" id="SSF55973">
    <property type="entry name" value="S-adenosylmethionine synthetase"/>
    <property type="match status" value="3"/>
</dbReference>
<gene>
    <name evidence="10" type="primary">metK</name>
    <name evidence="16" type="ORF">B0I26_103119</name>
</gene>
<dbReference type="EC" id="2.5.1.6" evidence="10"/>
<dbReference type="InterPro" id="IPR002133">
    <property type="entry name" value="S-AdoMet_synthetase"/>
</dbReference>
<evidence type="ECO:0000256" key="11">
    <source>
        <dbReference type="RuleBase" id="RU000542"/>
    </source>
</evidence>
<dbReference type="Gene3D" id="3.30.300.10">
    <property type="match status" value="3"/>
</dbReference>
<evidence type="ECO:0000256" key="9">
    <source>
        <dbReference type="ARBA" id="ARBA00022958"/>
    </source>
</evidence>
<dbReference type="Pfam" id="PF00438">
    <property type="entry name" value="S-AdoMet_synt_N"/>
    <property type="match status" value="1"/>
</dbReference>
<dbReference type="OrthoDB" id="9801686at2"/>
<dbReference type="EMBL" id="QLMH01000003">
    <property type="protein sequence ID" value="RAK21166.1"/>
    <property type="molecule type" value="Genomic_DNA"/>
</dbReference>
<accession>A0A327YLV0</accession>
<comment type="function">
    <text evidence="10">Catalyzes the formation of S-adenosylmethionine (AdoMet) from methionine and ATP. The overall synthetic reaction is composed of two sequential steps, AdoMet formation and the subsequent tripolyphosphate hydrolysis which occurs prior to release of AdoMet from the enzyme.</text>
</comment>
<comment type="caution">
    <text evidence="16">The sequence shown here is derived from an EMBL/GenBank/DDBJ whole genome shotgun (WGS) entry which is preliminary data.</text>
</comment>
<comment type="subunit">
    <text evidence="10">Homotetramer; dimer of dimers.</text>
</comment>
<dbReference type="FunFam" id="3.30.300.10:FF:000004">
    <property type="entry name" value="S-adenosylmethionine synthase"/>
    <property type="match status" value="1"/>
</dbReference>
<evidence type="ECO:0000256" key="4">
    <source>
        <dbReference type="ARBA" id="ARBA00022679"/>
    </source>
</evidence>
<dbReference type="AlphaFoldDB" id="A0A327YLV0"/>
<comment type="subcellular location">
    <subcellularLocation>
        <location evidence="10 11">Cytoplasm</location>
    </subcellularLocation>
</comment>
<dbReference type="UniPathway" id="UPA00315">
    <property type="reaction ID" value="UER00080"/>
</dbReference>
<feature type="binding site" evidence="10">
    <location>
        <position position="253"/>
    </location>
    <ligand>
        <name>L-methionine</name>
        <dbReference type="ChEBI" id="CHEBI:57844"/>
        <note>ligand shared between two neighboring subunits</note>
    </ligand>
</feature>
<dbReference type="InterPro" id="IPR022636">
    <property type="entry name" value="S-AdoMet_synthetase_sfam"/>
</dbReference>
<feature type="domain" description="S-adenosylmethionine synthetase N-terminal" evidence="13">
    <location>
        <begin position="6"/>
        <end position="103"/>
    </location>
</feature>
<dbReference type="GO" id="GO:0004478">
    <property type="term" value="F:methionine adenosyltransferase activity"/>
    <property type="evidence" value="ECO:0007669"/>
    <property type="project" value="UniProtKB-UniRule"/>
</dbReference>
<dbReference type="InterPro" id="IPR022631">
    <property type="entry name" value="ADOMET_SYNTHASE_CS"/>
</dbReference>
<comment type="similarity">
    <text evidence="2 10 12">Belongs to the AdoMet synthase family.</text>
</comment>
<keyword evidence="9 10" id="KW-0630">Potassium</keyword>
<comment type="pathway">
    <text evidence="1 10">Amino-acid biosynthesis; S-adenosyl-L-methionine biosynthesis; S-adenosyl-L-methionine from L-methionine: step 1/1.</text>
</comment>
<feature type="binding site" description="in other chain" evidence="10">
    <location>
        <position position="17"/>
    </location>
    <ligand>
        <name>ATP</name>
        <dbReference type="ChEBI" id="CHEBI:30616"/>
        <note>ligand shared between two neighboring subunits</note>
    </ligand>
</feature>
<organism evidence="16 17">
    <name type="scientific">Paranoxybacillus vitaminiphilus</name>
    <dbReference type="NCBI Taxonomy" id="581036"/>
    <lineage>
        <taxon>Bacteria</taxon>
        <taxon>Bacillati</taxon>
        <taxon>Bacillota</taxon>
        <taxon>Bacilli</taxon>
        <taxon>Bacillales</taxon>
        <taxon>Anoxybacillaceae</taxon>
        <taxon>Paranoxybacillus</taxon>
    </lineage>
</organism>
<dbReference type="GO" id="GO:0006556">
    <property type="term" value="P:S-adenosylmethionine biosynthetic process"/>
    <property type="evidence" value="ECO:0007669"/>
    <property type="project" value="UniProtKB-UniRule"/>
</dbReference>
<sequence>MSTKRRLFTSESVTEGHPDKICDQISDAILDAILAKDPNARVACETSVTTGLVLVSGEITTSTYVDIPKIVRDTIREIGYTRAKYGFDADTCAVLTSIDEQSPDIAMGVDKALEAREGQMTDEEIEAIGAGDQGLMFGFACNETKELMPLPISLAHKLARRLAEVRKEDILPYLRPDGKTQVTVEYDENGKPVRIDTIVVSTQHHPEITQDQIVRNIKEHVIQPVVPAELIDENTKYFINPTGRFVIGGPQGDAGLTGRKIIVDTYGGYARHGGGAFSGKDPTKVDRSAAYAARYVAKNIVAAGLADKCEVQLAYAIGVAKPVSISIDTFGTGKVSEDVLIEVVRNNFDLRPAGIIKMLDLRRPIYKQTAAYGHFGRTDIDLPWERTDKAETLKEQAFALAKK</sequence>
<feature type="domain" description="S-adenosylmethionine synthetase C-terminal" evidence="15">
    <location>
        <begin position="247"/>
        <end position="386"/>
    </location>
</feature>
<comment type="catalytic activity">
    <reaction evidence="10">
        <text>L-methionine + ATP + H2O = S-adenosyl-L-methionine + phosphate + diphosphate</text>
        <dbReference type="Rhea" id="RHEA:21080"/>
        <dbReference type="ChEBI" id="CHEBI:15377"/>
        <dbReference type="ChEBI" id="CHEBI:30616"/>
        <dbReference type="ChEBI" id="CHEBI:33019"/>
        <dbReference type="ChEBI" id="CHEBI:43474"/>
        <dbReference type="ChEBI" id="CHEBI:57844"/>
        <dbReference type="ChEBI" id="CHEBI:59789"/>
        <dbReference type="EC" id="2.5.1.6"/>
    </reaction>
</comment>
<feature type="binding site" evidence="10">
    <location>
        <position position="276"/>
    </location>
    <ligand>
        <name>ATP</name>
        <dbReference type="ChEBI" id="CHEBI:30616"/>
        <note>ligand shared between two neighboring subunits</note>
    </ligand>
</feature>
<feature type="region of interest" description="Flexible loop" evidence="10">
    <location>
        <begin position="101"/>
        <end position="111"/>
    </location>
</feature>
<evidence type="ECO:0000259" key="13">
    <source>
        <dbReference type="Pfam" id="PF00438"/>
    </source>
</evidence>
<dbReference type="PROSITE" id="PS00377">
    <property type="entry name" value="ADOMET_SYNTHASE_2"/>
    <property type="match status" value="1"/>
</dbReference>
<evidence type="ECO:0000256" key="6">
    <source>
        <dbReference type="ARBA" id="ARBA00022741"/>
    </source>
</evidence>
<dbReference type="NCBIfam" id="TIGR01034">
    <property type="entry name" value="metK"/>
    <property type="match status" value="1"/>
</dbReference>
<evidence type="ECO:0000256" key="12">
    <source>
        <dbReference type="RuleBase" id="RU004462"/>
    </source>
</evidence>
<dbReference type="PIRSF" id="PIRSF000497">
    <property type="entry name" value="MAT"/>
    <property type="match status" value="1"/>
</dbReference>
<evidence type="ECO:0000259" key="14">
    <source>
        <dbReference type="Pfam" id="PF02772"/>
    </source>
</evidence>
<feature type="binding site" description="in other chain" evidence="10">
    <location>
        <position position="284"/>
    </location>
    <ligand>
        <name>L-methionine</name>
        <dbReference type="ChEBI" id="CHEBI:57844"/>
        <note>ligand shared between two neighboring subunits</note>
    </ligand>
</feature>
<name>A0A327YLV0_9BACL</name>
<dbReference type="GO" id="GO:0005524">
    <property type="term" value="F:ATP binding"/>
    <property type="evidence" value="ECO:0007669"/>
    <property type="project" value="UniProtKB-UniRule"/>
</dbReference>
<keyword evidence="10" id="KW-0963">Cytoplasm</keyword>
<feature type="binding site" description="in other chain" evidence="10">
    <location>
        <position position="58"/>
    </location>
    <ligand>
        <name>L-methionine</name>
        <dbReference type="ChEBI" id="CHEBI:57844"/>
        <note>ligand shared between two neighboring subunits</note>
    </ligand>
</feature>
<evidence type="ECO:0000256" key="5">
    <source>
        <dbReference type="ARBA" id="ARBA00022723"/>
    </source>
</evidence>
<dbReference type="PANTHER" id="PTHR11964">
    <property type="entry name" value="S-ADENOSYLMETHIONINE SYNTHETASE"/>
    <property type="match status" value="1"/>
</dbReference>
<dbReference type="FunFam" id="3.30.300.10:FF:000003">
    <property type="entry name" value="S-adenosylmethionine synthase"/>
    <property type="match status" value="1"/>
</dbReference>
<evidence type="ECO:0000259" key="15">
    <source>
        <dbReference type="Pfam" id="PF02773"/>
    </source>
</evidence>
<protein>
    <recommendedName>
        <fullName evidence="10">S-adenosylmethionine synthase</fullName>
        <shortName evidence="10">AdoMet synthase</shortName>
        <ecNumber evidence="10">2.5.1.6</ecNumber>
    </recommendedName>
    <alternativeName>
        <fullName evidence="10">MAT</fullName>
    </alternativeName>
    <alternativeName>
        <fullName evidence="10">Methionine adenosyltransferase</fullName>
    </alternativeName>
</protein>
<dbReference type="InterPro" id="IPR022629">
    <property type="entry name" value="S-AdoMet_synt_central"/>
</dbReference>
<comment type="cofactor">
    <cofactor evidence="10">
        <name>K(+)</name>
        <dbReference type="ChEBI" id="CHEBI:29103"/>
    </cofactor>
    <text evidence="10">Binds 1 potassium ion per subunit.</text>
</comment>
<keyword evidence="17" id="KW-1185">Reference proteome</keyword>
<keyword evidence="7 10" id="KW-0067">ATP-binding</keyword>
<feature type="domain" description="S-adenosylmethionine synthetase central" evidence="14">
    <location>
        <begin position="128"/>
        <end position="245"/>
    </location>
</feature>
<feature type="binding site" description="in other chain" evidence="10">
    <location>
        <begin position="244"/>
        <end position="245"/>
    </location>
    <ligand>
        <name>ATP</name>
        <dbReference type="ChEBI" id="CHEBI:30616"/>
        <note>ligand shared between two neighboring subunits</note>
    </ligand>
</feature>
<comment type="cofactor">
    <cofactor evidence="10">
        <name>Mg(2+)</name>
        <dbReference type="ChEBI" id="CHEBI:18420"/>
    </cofactor>
    <text evidence="10">Binds 2 divalent ions per subunit.</text>
</comment>
<feature type="binding site" evidence="10">
    <location>
        <position position="280"/>
    </location>
    <ligand>
        <name>ATP</name>
        <dbReference type="ChEBI" id="CHEBI:30616"/>
        <note>ligand shared between two neighboring subunits</note>
    </ligand>
</feature>
<evidence type="ECO:0000256" key="10">
    <source>
        <dbReference type="HAMAP-Rule" id="MF_00086"/>
    </source>
</evidence>
<evidence type="ECO:0000256" key="3">
    <source>
        <dbReference type="ARBA" id="ARBA00022563"/>
    </source>
</evidence>
<dbReference type="RefSeq" id="WP_111644428.1">
    <property type="nucleotide sequence ID" value="NZ_QLMH01000003.1"/>
</dbReference>
<feature type="binding site" evidence="10">
    <location>
        <position position="19"/>
    </location>
    <ligand>
        <name>Mg(2+)</name>
        <dbReference type="ChEBI" id="CHEBI:18420"/>
    </ligand>
</feature>
<dbReference type="Pfam" id="PF02773">
    <property type="entry name" value="S-AdoMet_synt_C"/>
    <property type="match status" value="1"/>
</dbReference>
<keyword evidence="8 10" id="KW-0460">Magnesium</keyword>
<feature type="binding site" evidence="10">
    <location>
        <position position="253"/>
    </location>
    <ligand>
        <name>ATP</name>
        <dbReference type="ChEBI" id="CHEBI:30616"/>
        <note>ligand shared between two neighboring subunits</note>
    </ligand>
</feature>
<keyword evidence="3 10" id="KW-0554">One-carbon metabolism</keyword>
<dbReference type="HAMAP" id="MF_00086">
    <property type="entry name" value="S_AdoMet_synth1"/>
    <property type="match status" value="1"/>
</dbReference>
<feature type="binding site" evidence="10">
    <location>
        <position position="45"/>
    </location>
    <ligand>
        <name>K(+)</name>
        <dbReference type="ChEBI" id="CHEBI:29103"/>
    </ligand>
</feature>
<dbReference type="GO" id="GO:0000287">
    <property type="term" value="F:magnesium ion binding"/>
    <property type="evidence" value="ECO:0007669"/>
    <property type="project" value="UniProtKB-UniRule"/>
</dbReference>
<keyword evidence="5 10" id="KW-0479">Metal-binding</keyword>
<dbReference type="PROSITE" id="PS00376">
    <property type="entry name" value="ADOMET_SYNTHASE_1"/>
    <property type="match status" value="1"/>
</dbReference>
<evidence type="ECO:0000256" key="7">
    <source>
        <dbReference type="ARBA" id="ARBA00022840"/>
    </source>
</evidence>
<evidence type="ECO:0000313" key="16">
    <source>
        <dbReference type="EMBL" id="RAK21166.1"/>
    </source>
</evidence>
<dbReference type="InterPro" id="IPR022630">
    <property type="entry name" value="S-AdoMet_synt_C"/>
</dbReference>
<evidence type="ECO:0000256" key="8">
    <source>
        <dbReference type="ARBA" id="ARBA00022842"/>
    </source>
</evidence>
<dbReference type="GO" id="GO:0006730">
    <property type="term" value="P:one-carbon metabolic process"/>
    <property type="evidence" value="ECO:0007669"/>
    <property type="project" value="UniProtKB-KW"/>
</dbReference>
<feature type="binding site" description="in other chain" evidence="10">
    <location>
        <begin position="177"/>
        <end position="179"/>
    </location>
    <ligand>
        <name>ATP</name>
        <dbReference type="ChEBI" id="CHEBI:30616"/>
        <note>ligand shared between two neighboring subunits</note>
    </ligand>
</feature>
<dbReference type="InterPro" id="IPR022628">
    <property type="entry name" value="S-AdoMet_synt_N"/>
</dbReference>
<dbReference type="GO" id="GO:0005737">
    <property type="term" value="C:cytoplasm"/>
    <property type="evidence" value="ECO:0007669"/>
    <property type="project" value="UniProtKB-SubCell"/>
</dbReference>
<proteinExistence type="inferred from homology"/>
<evidence type="ECO:0000256" key="1">
    <source>
        <dbReference type="ARBA" id="ARBA00005224"/>
    </source>
</evidence>